<name>X6NG33_RETFI</name>
<feature type="compositionally biased region" description="Low complexity" evidence="1">
    <location>
        <begin position="320"/>
        <end position="335"/>
    </location>
</feature>
<keyword evidence="2" id="KW-1133">Transmembrane helix</keyword>
<dbReference type="InterPro" id="IPR002048">
    <property type="entry name" value="EF_hand_dom"/>
</dbReference>
<dbReference type="PROSITE" id="PS50222">
    <property type="entry name" value="EF_HAND_2"/>
    <property type="match status" value="1"/>
</dbReference>
<gene>
    <name evidence="4" type="ORF">RFI_11847</name>
</gene>
<feature type="transmembrane region" description="Helical" evidence="2">
    <location>
        <begin position="125"/>
        <end position="143"/>
    </location>
</feature>
<dbReference type="GO" id="GO:0005509">
    <property type="term" value="F:calcium ion binding"/>
    <property type="evidence" value="ECO:0007669"/>
    <property type="project" value="InterPro"/>
</dbReference>
<dbReference type="AlphaFoldDB" id="X6NG33"/>
<evidence type="ECO:0000259" key="3">
    <source>
        <dbReference type="PROSITE" id="PS50222"/>
    </source>
</evidence>
<sequence>ACACDVYLYTYIFICSFLYLYTFFFFFKTKKKKKRWTDKVRQSNWKQWQERCNLDNGARFVISIYSFVYVVIILAVRDNWDINDKQSQQTLLLFAVEFGYYLCILSCSCHGELDVTEPLARIFNAYRWLFLCLFVCCINMMVVHWEYSNISFRNKSPPIVFLKYFKFFFFFGLKELFFCARIFSICLNVENDIFSTTASSKKRALPLCNPQYRKQLKTADHNLKKNMNLWRGAENVDYRKKLQEIEREQRENERRARDSTIVKKRLVLRDQITKSKEQQKPKSGQYEAHIRKKKLLMRRAKSRLTYEASSEAVDEDIQQADTTTTKEVASTTSTDQTNTVSDNKEPDEISPNAQNSGIMVLSDEEEAKLEVLEEAFLRNDKNFEGLISYEVFMECLNETNLQLEDEMDKMYLVKFISTFEQGIDYYGFLRQIRYVGSRENKTIVQVLELFVQEQKNIET</sequence>
<reference evidence="4 5" key="1">
    <citation type="journal article" date="2013" name="Curr. Biol.">
        <title>The Genome of the Foraminiferan Reticulomyxa filosa.</title>
        <authorList>
            <person name="Glockner G."/>
            <person name="Hulsmann N."/>
            <person name="Schleicher M."/>
            <person name="Noegel A.A."/>
            <person name="Eichinger L."/>
            <person name="Gallinger C."/>
            <person name="Pawlowski J."/>
            <person name="Sierra R."/>
            <person name="Euteneuer U."/>
            <person name="Pillet L."/>
            <person name="Moustafa A."/>
            <person name="Platzer M."/>
            <person name="Groth M."/>
            <person name="Szafranski K."/>
            <person name="Schliwa M."/>
        </authorList>
    </citation>
    <scope>NUCLEOTIDE SEQUENCE [LARGE SCALE GENOMIC DNA]</scope>
</reference>
<feature type="region of interest" description="Disordered" evidence="1">
    <location>
        <begin position="272"/>
        <end position="291"/>
    </location>
</feature>
<proteinExistence type="predicted"/>
<keyword evidence="2" id="KW-0472">Membrane</keyword>
<evidence type="ECO:0000256" key="2">
    <source>
        <dbReference type="SAM" id="Phobius"/>
    </source>
</evidence>
<feature type="transmembrane region" description="Helical" evidence="2">
    <location>
        <begin position="57"/>
        <end position="76"/>
    </location>
</feature>
<evidence type="ECO:0000313" key="4">
    <source>
        <dbReference type="EMBL" id="ETO25290.1"/>
    </source>
</evidence>
<feature type="non-terminal residue" evidence="4">
    <location>
        <position position="459"/>
    </location>
</feature>
<keyword evidence="2" id="KW-0812">Transmembrane</keyword>
<feature type="region of interest" description="Disordered" evidence="1">
    <location>
        <begin position="307"/>
        <end position="355"/>
    </location>
</feature>
<dbReference type="EMBL" id="ASPP01008647">
    <property type="protein sequence ID" value="ETO25290.1"/>
    <property type="molecule type" value="Genomic_DNA"/>
</dbReference>
<feature type="transmembrane region" description="Helical" evidence="2">
    <location>
        <begin position="6"/>
        <end position="27"/>
    </location>
</feature>
<comment type="caution">
    <text evidence="4">The sequence shown here is derived from an EMBL/GenBank/DDBJ whole genome shotgun (WGS) entry which is preliminary data.</text>
</comment>
<protein>
    <recommendedName>
        <fullName evidence="3">EF-hand domain-containing protein</fullName>
    </recommendedName>
</protein>
<evidence type="ECO:0000313" key="5">
    <source>
        <dbReference type="Proteomes" id="UP000023152"/>
    </source>
</evidence>
<keyword evidence="5" id="KW-1185">Reference proteome</keyword>
<feature type="transmembrane region" description="Helical" evidence="2">
    <location>
        <begin position="164"/>
        <end position="183"/>
    </location>
</feature>
<organism evidence="4 5">
    <name type="scientific">Reticulomyxa filosa</name>
    <dbReference type="NCBI Taxonomy" id="46433"/>
    <lineage>
        <taxon>Eukaryota</taxon>
        <taxon>Sar</taxon>
        <taxon>Rhizaria</taxon>
        <taxon>Retaria</taxon>
        <taxon>Foraminifera</taxon>
        <taxon>Monothalamids</taxon>
        <taxon>Reticulomyxidae</taxon>
        <taxon>Reticulomyxa</taxon>
    </lineage>
</organism>
<feature type="domain" description="EF-hand" evidence="3">
    <location>
        <begin position="367"/>
        <end position="402"/>
    </location>
</feature>
<evidence type="ECO:0000256" key="1">
    <source>
        <dbReference type="SAM" id="MobiDB-lite"/>
    </source>
</evidence>
<feature type="non-terminal residue" evidence="4">
    <location>
        <position position="1"/>
    </location>
</feature>
<dbReference type="Proteomes" id="UP000023152">
    <property type="component" value="Unassembled WGS sequence"/>
</dbReference>
<accession>X6NG33</accession>